<reference evidence="8 9" key="1">
    <citation type="submission" date="2019-06" db="EMBL/GenBank/DDBJ databases">
        <authorList>
            <person name="Li F."/>
        </authorList>
    </citation>
    <scope>NUCLEOTIDE SEQUENCE [LARGE SCALE GENOMIC DNA]</scope>
    <source>
        <strain evidence="8 9">10F1D-1</strain>
    </source>
</reference>
<evidence type="ECO:0000256" key="2">
    <source>
        <dbReference type="ARBA" id="ARBA00022748"/>
    </source>
</evidence>
<proteinExistence type="predicted"/>
<dbReference type="Gene3D" id="3.40.30.10">
    <property type="entry name" value="Glutaredoxin"/>
    <property type="match status" value="1"/>
</dbReference>
<evidence type="ECO:0000256" key="6">
    <source>
        <dbReference type="SAM" id="MobiDB-lite"/>
    </source>
</evidence>
<dbReference type="CDD" id="cd02966">
    <property type="entry name" value="TlpA_like_family"/>
    <property type="match status" value="1"/>
</dbReference>
<keyword evidence="3" id="KW-0735">Signal-anchor</keyword>
<feature type="domain" description="Thioredoxin" evidence="7">
    <location>
        <begin position="170"/>
        <end position="313"/>
    </location>
</feature>
<evidence type="ECO:0000256" key="3">
    <source>
        <dbReference type="ARBA" id="ARBA00022968"/>
    </source>
</evidence>
<organism evidence="8 9">
    <name type="scientific">Schumannella soli</name>
    <dbReference type="NCBI Taxonomy" id="2590779"/>
    <lineage>
        <taxon>Bacteria</taxon>
        <taxon>Bacillati</taxon>
        <taxon>Actinomycetota</taxon>
        <taxon>Actinomycetes</taxon>
        <taxon>Micrococcales</taxon>
        <taxon>Microbacteriaceae</taxon>
        <taxon>Schumannella</taxon>
    </lineage>
</organism>
<dbReference type="AlphaFoldDB" id="A0A506XWC9"/>
<protein>
    <submittedName>
        <fullName evidence="8">TlpA family protein disulfide reductase</fullName>
    </submittedName>
</protein>
<dbReference type="GO" id="GO:0016491">
    <property type="term" value="F:oxidoreductase activity"/>
    <property type="evidence" value="ECO:0007669"/>
    <property type="project" value="InterPro"/>
</dbReference>
<dbReference type="GO" id="GO:0030313">
    <property type="term" value="C:cell envelope"/>
    <property type="evidence" value="ECO:0007669"/>
    <property type="project" value="UniProtKB-SubCell"/>
</dbReference>
<dbReference type="GO" id="GO:0017004">
    <property type="term" value="P:cytochrome complex assembly"/>
    <property type="evidence" value="ECO:0007669"/>
    <property type="project" value="UniProtKB-KW"/>
</dbReference>
<dbReference type="InterPro" id="IPR013766">
    <property type="entry name" value="Thioredoxin_domain"/>
</dbReference>
<feature type="region of interest" description="Disordered" evidence="6">
    <location>
        <begin position="1"/>
        <end position="112"/>
    </location>
</feature>
<dbReference type="PANTHER" id="PTHR42852">
    <property type="entry name" value="THIOL:DISULFIDE INTERCHANGE PROTEIN DSBE"/>
    <property type="match status" value="1"/>
</dbReference>
<dbReference type="EMBL" id="VHQG01000005">
    <property type="protein sequence ID" value="TPW74115.1"/>
    <property type="molecule type" value="Genomic_DNA"/>
</dbReference>
<keyword evidence="3" id="KW-0812">Transmembrane</keyword>
<feature type="region of interest" description="Disordered" evidence="6">
    <location>
        <begin position="157"/>
        <end position="185"/>
    </location>
</feature>
<dbReference type="Pfam" id="PF08534">
    <property type="entry name" value="Redoxin"/>
    <property type="match status" value="1"/>
</dbReference>
<feature type="compositionally biased region" description="Basic and acidic residues" evidence="6">
    <location>
        <begin position="15"/>
        <end position="33"/>
    </location>
</feature>
<dbReference type="InterPro" id="IPR013740">
    <property type="entry name" value="Redoxin"/>
</dbReference>
<keyword evidence="9" id="KW-1185">Reference proteome</keyword>
<name>A0A506XWC9_9MICO</name>
<evidence type="ECO:0000256" key="4">
    <source>
        <dbReference type="ARBA" id="ARBA00023157"/>
    </source>
</evidence>
<dbReference type="SUPFAM" id="SSF52833">
    <property type="entry name" value="Thioredoxin-like"/>
    <property type="match status" value="1"/>
</dbReference>
<keyword evidence="5" id="KW-0676">Redox-active center</keyword>
<dbReference type="InterPro" id="IPR036249">
    <property type="entry name" value="Thioredoxin-like_sf"/>
</dbReference>
<accession>A0A506XWC9</accession>
<comment type="caution">
    <text evidence="8">The sequence shown here is derived from an EMBL/GenBank/DDBJ whole genome shotgun (WGS) entry which is preliminary data.</text>
</comment>
<feature type="compositionally biased region" description="Polar residues" evidence="6">
    <location>
        <begin position="158"/>
        <end position="169"/>
    </location>
</feature>
<sequence>MAREPLASELGRGLLVDRDPHDARRRHGLELGRLRRGRARQPPAADLDGRPHRRRPAPRPRPARPPLHPVEHHEPRAPRRPLRGSRLSGTRARLAGAVDRSGSRVNARTRPAARVTRRRRILVAVPALAAAAALVLAGCTAQGDSLSKQYRENAGKNYVSSDGSTQTFSPDKRKDAVSYEGTTPDGDTITSKSLEGKVAVLNFWYASCGPCRIEAPDLKKLSDEYGDTVSFLGVNVRDDGATAQTFEKKYDLAYPTLLDAGDNEVQLAFAGSVSANAVPTTLVIDQQGRVAARFSGRIQSPDVLKQIIDDTVAEAK</sequence>
<gene>
    <name evidence="8" type="ORF">FJ657_15850</name>
</gene>
<dbReference type="OrthoDB" id="9796554at2"/>
<dbReference type="PROSITE" id="PS51352">
    <property type="entry name" value="THIOREDOXIN_2"/>
    <property type="match status" value="1"/>
</dbReference>
<evidence type="ECO:0000313" key="9">
    <source>
        <dbReference type="Proteomes" id="UP000316252"/>
    </source>
</evidence>
<feature type="compositionally biased region" description="Basic residues" evidence="6">
    <location>
        <begin position="51"/>
        <end position="62"/>
    </location>
</feature>
<dbReference type="PANTHER" id="PTHR42852:SF6">
    <property type="entry name" value="THIOL:DISULFIDE INTERCHANGE PROTEIN DSBE"/>
    <property type="match status" value="1"/>
</dbReference>
<evidence type="ECO:0000256" key="1">
    <source>
        <dbReference type="ARBA" id="ARBA00004196"/>
    </source>
</evidence>
<keyword evidence="4" id="KW-1015">Disulfide bond</keyword>
<keyword evidence="2" id="KW-0201">Cytochrome c-type biogenesis</keyword>
<evidence type="ECO:0000256" key="5">
    <source>
        <dbReference type="ARBA" id="ARBA00023284"/>
    </source>
</evidence>
<dbReference type="Proteomes" id="UP000316252">
    <property type="component" value="Unassembled WGS sequence"/>
</dbReference>
<dbReference type="InterPro" id="IPR050553">
    <property type="entry name" value="Thioredoxin_ResA/DsbE_sf"/>
</dbReference>
<evidence type="ECO:0000313" key="8">
    <source>
        <dbReference type="EMBL" id="TPW74115.1"/>
    </source>
</evidence>
<comment type="subcellular location">
    <subcellularLocation>
        <location evidence="1">Cell envelope</location>
    </subcellularLocation>
</comment>
<evidence type="ECO:0000259" key="7">
    <source>
        <dbReference type="PROSITE" id="PS51352"/>
    </source>
</evidence>